<dbReference type="Pfam" id="PF03763">
    <property type="entry name" value="Remorin_C"/>
    <property type="match status" value="1"/>
</dbReference>
<comment type="caution">
    <text evidence="4">The sequence shown here is derived from an EMBL/GenBank/DDBJ whole genome shotgun (WGS) entry which is preliminary data.</text>
</comment>
<feature type="compositionally biased region" description="Polar residues" evidence="2">
    <location>
        <begin position="49"/>
        <end position="60"/>
    </location>
</feature>
<feature type="region of interest" description="Disordered" evidence="2">
    <location>
        <begin position="186"/>
        <end position="208"/>
    </location>
</feature>
<comment type="similarity">
    <text evidence="1">Belongs to the remorin family.</text>
</comment>
<dbReference type="EMBL" id="JAUIZM010000002">
    <property type="protein sequence ID" value="KAK1395635.1"/>
    <property type="molecule type" value="Genomic_DNA"/>
</dbReference>
<reference evidence="4" key="2">
    <citation type="submission" date="2023-05" db="EMBL/GenBank/DDBJ databases">
        <authorList>
            <person name="Schelkunov M.I."/>
        </authorList>
    </citation>
    <scope>NUCLEOTIDE SEQUENCE</scope>
    <source>
        <strain evidence="4">Hsosn_3</strain>
        <tissue evidence="4">Leaf</tissue>
    </source>
</reference>
<dbReference type="InterPro" id="IPR005516">
    <property type="entry name" value="Remorin_C"/>
</dbReference>
<feature type="compositionally biased region" description="Polar residues" evidence="2">
    <location>
        <begin position="141"/>
        <end position="151"/>
    </location>
</feature>
<feature type="region of interest" description="Disordered" evidence="2">
    <location>
        <begin position="1"/>
        <end position="152"/>
    </location>
</feature>
<feature type="compositionally biased region" description="Basic and acidic residues" evidence="2">
    <location>
        <begin position="33"/>
        <end position="42"/>
    </location>
</feature>
<name>A0AAD8J4J2_9APIA</name>
<feature type="compositionally biased region" description="Polar residues" evidence="2">
    <location>
        <begin position="68"/>
        <end position="85"/>
    </location>
</feature>
<evidence type="ECO:0000313" key="5">
    <source>
        <dbReference type="Proteomes" id="UP001237642"/>
    </source>
</evidence>
<dbReference type="PANTHER" id="PTHR31471:SF51">
    <property type="entry name" value="REMORIN FAMILY PROTEIN"/>
    <property type="match status" value="1"/>
</dbReference>
<feature type="compositionally biased region" description="Basic and acidic residues" evidence="2">
    <location>
        <begin position="188"/>
        <end position="199"/>
    </location>
</feature>
<sequence length="235" mass="27303">MENLIKQQQQKRAKISGGGQTSKEISSAKGTRVPKEQTESFKRDKRAQNWFQRQLSNQISPDYDSEDGYNQKNNGQGPNSPLSRVNTRKEDPIRFPEPGRVSRRPSSNNTRGRQESSVRRPVGREPSRTATPDTGNEILIRNSTQDRNGNTRAEAWEKAENAKIQKRYEKMSSNILAWENEKKKKAKIQMERRKGELDRRRARNSQHYQFKLAKIDNIAEGEQEHSLKRKRNTTR</sequence>
<dbReference type="AlphaFoldDB" id="A0AAD8J4J2"/>
<feature type="domain" description="Remorin C-terminal" evidence="3">
    <location>
        <begin position="150"/>
        <end position="232"/>
    </location>
</feature>
<accession>A0AAD8J4J2</accession>
<protein>
    <submittedName>
        <fullName evidence="4">Splicing regulatory glutamine/lysine-rich protein like</fullName>
    </submittedName>
</protein>
<dbReference type="Proteomes" id="UP001237642">
    <property type="component" value="Unassembled WGS sequence"/>
</dbReference>
<gene>
    <name evidence="4" type="ORF">POM88_005498</name>
</gene>
<evidence type="ECO:0000256" key="2">
    <source>
        <dbReference type="SAM" id="MobiDB-lite"/>
    </source>
</evidence>
<evidence type="ECO:0000259" key="3">
    <source>
        <dbReference type="Pfam" id="PF03763"/>
    </source>
</evidence>
<keyword evidence="5" id="KW-1185">Reference proteome</keyword>
<feature type="compositionally biased region" description="Basic and acidic residues" evidence="2">
    <location>
        <begin position="112"/>
        <end position="127"/>
    </location>
</feature>
<evidence type="ECO:0000256" key="1">
    <source>
        <dbReference type="ARBA" id="ARBA00005711"/>
    </source>
</evidence>
<proteinExistence type="inferred from homology"/>
<organism evidence="4 5">
    <name type="scientific">Heracleum sosnowskyi</name>
    <dbReference type="NCBI Taxonomy" id="360622"/>
    <lineage>
        <taxon>Eukaryota</taxon>
        <taxon>Viridiplantae</taxon>
        <taxon>Streptophyta</taxon>
        <taxon>Embryophyta</taxon>
        <taxon>Tracheophyta</taxon>
        <taxon>Spermatophyta</taxon>
        <taxon>Magnoliopsida</taxon>
        <taxon>eudicotyledons</taxon>
        <taxon>Gunneridae</taxon>
        <taxon>Pentapetalae</taxon>
        <taxon>asterids</taxon>
        <taxon>campanulids</taxon>
        <taxon>Apiales</taxon>
        <taxon>Apiaceae</taxon>
        <taxon>Apioideae</taxon>
        <taxon>apioid superclade</taxon>
        <taxon>Tordylieae</taxon>
        <taxon>Tordyliinae</taxon>
        <taxon>Heracleum</taxon>
    </lineage>
</organism>
<evidence type="ECO:0000313" key="4">
    <source>
        <dbReference type="EMBL" id="KAK1395635.1"/>
    </source>
</evidence>
<reference evidence="4" key="1">
    <citation type="submission" date="2023-02" db="EMBL/GenBank/DDBJ databases">
        <title>Genome of toxic invasive species Heracleum sosnowskyi carries increased number of genes despite the absence of recent whole-genome duplications.</title>
        <authorList>
            <person name="Schelkunov M."/>
            <person name="Shtratnikova V."/>
            <person name="Makarenko M."/>
            <person name="Klepikova A."/>
            <person name="Omelchenko D."/>
            <person name="Novikova G."/>
            <person name="Obukhova E."/>
            <person name="Bogdanov V."/>
            <person name="Penin A."/>
            <person name="Logacheva M."/>
        </authorList>
    </citation>
    <scope>NUCLEOTIDE SEQUENCE</scope>
    <source>
        <strain evidence="4">Hsosn_3</strain>
        <tissue evidence="4">Leaf</tissue>
    </source>
</reference>
<dbReference type="PANTHER" id="PTHR31471">
    <property type="entry name" value="OS02G0116800 PROTEIN"/>
    <property type="match status" value="1"/>
</dbReference>